<reference evidence="1" key="1">
    <citation type="submission" date="2023-12" db="EMBL/GenBank/DDBJ databases">
        <authorList>
            <person name="Brown T."/>
        </authorList>
    </citation>
    <scope>NUCLEOTIDE SEQUENCE</scope>
</reference>
<evidence type="ECO:0000313" key="2">
    <source>
        <dbReference type="Proteomes" id="UP001314169"/>
    </source>
</evidence>
<gene>
    <name evidence="1" type="ORF">MPIPNATIZW_LOCUS14558</name>
</gene>
<name>A0ABP0A6W3_PIPNA</name>
<dbReference type="EMBL" id="OY882862">
    <property type="protein sequence ID" value="CAK6446252.1"/>
    <property type="molecule type" value="Genomic_DNA"/>
</dbReference>
<keyword evidence="2" id="KW-1185">Reference proteome</keyword>
<protein>
    <submittedName>
        <fullName evidence="1">Uncharacterized protein</fullName>
    </submittedName>
</protein>
<dbReference type="Proteomes" id="UP001314169">
    <property type="component" value="Chromosome 5"/>
</dbReference>
<accession>A0ABP0A6W3</accession>
<organism evidence="1 2">
    <name type="scientific">Pipistrellus nathusii</name>
    <name type="common">Nathusius' pipistrelle</name>
    <dbReference type="NCBI Taxonomy" id="59473"/>
    <lineage>
        <taxon>Eukaryota</taxon>
        <taxon>Metazoa</taxon>
        <taxon>Chordata</taxon>
        <taxon>Craniata</taxon>
        <taxon>Vertebrata</taxon>
        <taxon>Euteleostomi</taxon>
        <taxon>Mammalia</taxon>
        <taxon>Eutheria</taxon>
        <taxon>Laurasiatheria</taxon>
        <taxon>Chiroptera</taxon>
        <taxon>Yangochiroptera</taxon>
        <taxon>Vespertilionidae</taxon>
        <taxon>Pipistrellus</taxon>
    </lineage>
</organism>
<proteinExistence type="predicted"/>
<evidence type="ECO:0000313" key="1">
    <source>
        <dbReference type="EMBL" id="CAK6446252.1"/>
    </source>
</evidence>
<sequence>MGSGYAGGTFSGSAIIAHILALTQNFTTVFPRHASSLTCLSPLTHLPQIILVAQLTLFKNFSVSFSGPGLDEISENSLSLESRAYLFLTSLPNILPQYSPTFQVSSRCLDLPSSLKPAPKAGVFNFYSLWLAVTGNISSLTPCVGHNTIFLVALAPQKYQVLPQLKIFIFYLKLAFVLRLSRS</sequence>